<gene>
    <name evidence="2" type="primary">ORF12318</name>
</gene>
<feature type="compositionally biased region" description="Acidic residues" evidence="1">
    <location>
        <begin position="1"/>
        <end position="19"/>
    </location>
</feature>
<organism evidence="2">
    <name type="scientific">Arion vulgaris</name>
    <dbReference type="NCBI Taxonomy" id="1028688"/>
    <lineage>
        <taxon>Eukaryota</taxon>
        <taxon>Metazoa</taxon>
        <taxon>Spiralia</taxon>
        <taxon>Lophotrochozoa</taxon>
        <taxon>Mollusca</taxon>
        <taxon>Gastropoda</taxon>
        <taxon>Heterobranchia</taxon>
        <taxon>Euthyneura</taxon>
        <taxon>Panpulmonata</taxon>
        <taxon>Eupulmonata</taxon>
        <taxon>Stylommatophora</taxon>
        <taxon>Helicina</taxon>
        <taxon>Arionoidea</taxon>
        <taxon>Arionidae</taxon>
        <taxon>Arion</taxon>
    </lineage>
</organism>
<dbReference type="AlphaFoldDB" id="A0A0B6Y5D3"/>
<feature type="non-terminal residue" evidence="2">
    <location>
        <position position="1"/>
    </location>
</feature>
<reference evidence="2" key="1">
    <citation type="submission" date="2014-12" db="EMBL/GenBank/DDBJ databases">
        <title>Insight into the proteome of Arion vulgaris.</title>
        <authorList>
            <person name="Aradska J."/>
            <person name="Bulat T."/>
            <person name="Smidak R."/>
            <person name="Sarate P."/>
            <person name="Gangsoo J."/>
            <person name="Sialana F."/>
            <person name="Bilban M."/>
            <person name="Lubec G."/>
        </authorList>
    </citation>
    <scope>NUCLEOTIDE SEQUENCE</scope>
    <source>
        <tissue evidence="2">Skin</tissue>
    </source>
</reference>
<proteinExistence type="predicted"/>
<name>A0A0B6Y5D3_9EUPU</name>
<sequence length="144" mass="15808">DDDDNDDIDHDDEDVDEEDDKGKIISAPKKVLSRLQTLLMPGKVECLGHVRTAVEYLLWGPAPSELSLLPARVSTTSAGTASGASREQELYVWLEKERLSTVGRLARNVSGLGAGLSVDELYTLKFLLKTSTGCLAESFRRLCR</sequence>
<accession>A0A0B6Y5D3</accession>
<feature type="region of interest" description="Disordered" evidence="1">
    <location>
        <begin position="1"/>
        <end position="23"/>
    </location>
</feature>
<evidence type="ECO:0000256" key="1">
    <source>
        <dbReference type="SAM" id="MobiDB-lite"/>
    </source>
</evidence>
<dbReference type="EMBL" id="HACG01004176">
    <property type="protein sequence ID" value="CEK51041.1"/>
    <property type="molecule type" value="Transcribed_RNA"/>
</dbReference>
<evidence type="ECO:0000313" key="2">
    <source>
        <dbReference type="EMBL" id="CEK51041.1"/>
    </source>
</evidence>
<protein>
    <submittedName>
        <fullName evidence="2">Uncharacterized protein</fullName>
    </submittedName>
</protein>